<evidence type="ECO:0000256" key="2">
    <source>
        <dbReference type="ARBA" id="ARBA00009877"/>
    </source>
</evidence>
<keyword evidence="4 6" id="KW-1133">Transmembrane helix</keyword>
<evidence type="ECO:0000256" key="5">
    <source>
        <dbReference type="ARBA" id="ARBA00023136"/>
    </source>
</evidence>
<dbReference type="GO" id="GO:0032977">
    <property type="term" value="F:membrane insertase activity"/>
    <property type="evidence" value="ECO:0007669"/>
    <property type="project" value="InterPro"/>
</dbReference>
<keyword evidence="3 6" id="KW-0812">Transmembrane</keyword>
<dbReference type="InterPro" id="IPR001708">
    <property type="entry name" value="YidC/ALB3/OXA1/COX18"/>
</dbReference>
<name>A0A8K0T6Q7_9PEZI</name>
<evidence type="ECO:0000256" key="6">
    <source>
        <dbReference type="SAM" id="Phobius"/>
    </source>
</evidence>
<evidence type="ECO:0000256" key="1">
    <source>
        <dbReference type="ARBA" id="ARBA00004141"/>
    </source>
</evidence>
<accession>A0A8K0T6Q7</accession>
<evidence type="ECO:0000313" key="8">
    <source>
        <dbReference type="Proteomes" id="UP000813385"/>
    </source>
</evidence>
<feature type="transmembrane region" description="Helical" evidence="6">
    <location>
        <begin position="64"/>
        <end position="83"/>
    </location>
</feature>
<sequence>MASVARGPGRRLMTTARCGPTVTPHTFTSLATVRRMHWTGAITSAVQASEEVLVSLHSTVGLPWFWAIPAFALGINVVMRFPLQYYSRKTILQQQSHSHFTQAWMVRHANKLDEKTATLLHAKTIRRLNKERGCQQWKTYIPILSVAPWLIVAQAMRNLTGTGGGLVSAMAPSTAQAAQAASTTGLAETTAWIDEITTTAQPVVESIQQSLTTGGMLWFHDLTVADPYAVLPVMLSLSFLHNVLPKGTDKLRALFMATEPGHRMTRAARMRSRLNRGLVVVAVVVPFITMNLPAGMLLYWVWSSTLASVNSTILDRILPVRPSEVKVCRGRPVKLLTQ</sequence>
<dbReference type="PANTHER" id="PTHR12428:SF65">
    <property type="entry name" value="CYTOCHROME C OXIDASE ASSEMBLY PROTEIN COX18, MITOCHONDRIAL"/>
    <property type="match status" value="1"/>
</dbReference>
<organism evidence="7 8">
    <name type="scientific">Plectosphaerella cucumerina</name>
    <dbReference type="NCBI Taxonomy" id="40658"/>
    <lineage>
        <taxon>Eukaryota</taxon>
        <taxon>Fungi</taxon>
        <taxon>Dikarya</taxon>
        <taxon>Ascomycota</taxon>
        <taxon>Pezizomycotina</taxon>
        <taxon>Sordariomycetes</taxon>
        <taxon>Hypocreomycetidae</taxon>
        <taxon>Glomerellales</taxon>
        <taxon>Plectosphaerellaceae</taxon>
        <taxon>Plectosphaerella</taxon>
    </lineage>
</organism>
<keyword evidence="8" id="KW-1185">Reference proteome</keyword>
<dbReference type="AlphaFoldDB" id="A0A8K0T6Q7"/>
<dbReference type="EMBL" id="JAGPXD010000007">
    <property type="protein sequence ID" value="KAH7347714.1"/>
    <property type="molecule type" value="Genomic_DNA"/>
</dbReference>
<gene>
    <name evidence="7" type="ORF">B0T11DRAFT_333789</name>
</gene>
<evidence type="ECO:0000313" key="7">
    <source>
        <dbReference type="EMBL" id="KAH7347714.1"/>
    </source>
</evidence>
<comment type="similarity">
    <text evidence="2">Belongs to the OXA1/ALB3/YidC family.</text>
</comment>
<feature type="transmembrane region" description="Helical" evidence="6">
    <location>
        <begin position="278"/>
        <end position="302"/>
    </location>
</feature>
<proteinExistence type="inferred from homology"/>
<evidence type="ECO:0000256" key="3">
    <source>
        <dbReference type="ARBA" id="ARBA00022692"/>
    </source>
</evidence>
<evidence type="ECO:0000256" key="4">
    <source>
        <dbReference type="ARBA" id="ARBA00022989"/>
    </source>
</evidence>
<comment type="caution">
    <text evidence="7">The sequence shown here is derived from an EMBL/GenBank/DDBJ whole genome shotgun (WGS) entry which is preliminary data.</text>
</comment>
<reference evidence="7" key="1">
    <citation type="journal article" date="2021" name="Nat. Commun.">
        <title>Genetic determinants of endophytism in the Arabidopsis root mycobiome.</title>
        <authorList>
            <person name="Mesny F."/>
            <person name="Miyauchi S."/>
            <person name="Thiergart T."/>
            <person name="Pickel B."/>
            <person name="Atanasova L."/>
            <person name="Karlsson M."/>
            <person name="Huettel B."/>
            <person name="Barry K.W."/>
            <person name="Haridas S."/>
            <person name="Chen C."/>
            <person name="Bauer D."/>
            <person name="Andreopoulos W."/>
            <person name="Pangilinan J."/>
            <person name="LaButti K."/>
            <person name="Riley R."/>
            <person name="Lipzen A."/>
            <person name="Clum A."/>
            <person name="Drula E."/>
            <person name="Henrissat B."/>
            <person name="Kohler A."/>
            <person name="Grigoriev I.V."/>
            <person name="Martin F.M."/>
            <person name="Hacquard S."/>
        </authorList>
    </citation>
    <scope>NUCLEOTIDE SEQUENCE</scope>
    <source>
        <strain evidence="7">MPI-CAGE-AT-0016</strain>
    </source>
</reference>
<dbReference type="GO" id="GO:0033617">
    <property type="term" value="P:mitochondrial respiratory chain complex IV assembly"/>
    <property type="evidence" value="ECO:0007669"/>
    <property type="project" value="TreeGrafter"/>
</dbReference>
<dbReference type="OrthoDB" id="2148490at2759"/>
<keyword evidence="5 6" id="KW-0472">Membrane</keyword>
<dbReference type="GO" id="GO:0032979">
    <property type="term" value="P:protein insertion into mitochondrial inner membrane from matrix"/>
    <property type="evidence" value="ECO:0007669"/>
    <property type="project" value="TreeGrafter"/>
</dbReference>
<dbReference type="Proteomes" id="UP000813385">
    <property type="component" value="Unassembled WGS sequence"/>
</dbReference>
<protein>
    <submittedName>
        <fullName evidence="7">60Kd inner membrane protein-domain-containing protein</fullName>
    </submittedName>
</protein>
<dbReference type="PANTHER" id="PTHR12428">
    <property type="entry name" value="OXA1"/>
    <property type="match status" value="1"/>
</dbReference>
<comment type="subcellular location">
    <subcellularLocation>
        <location evidence="1">Membrane</location>
        <topology evidence="1">Multi-pass membrane protein</topology>
    </subcellularLocation>
</comment>
<dbReference type="GO" id="GO:0005743">
    <property type="term" value="C:mitochondrial inner membrane"/>
    <property type="evidence" value="ECO:0007669"/>
    <property type="project" value="TreeGrafter"/>
</dbReference>